<sequence>MKKVSADSKPHKWLRISLKTLFYFAVFLTLSYIYIDNNVGSNFIYNEF</sequence>
<comment type="caution">
    <text evidence="2">The sequence shown here is derived from an EMBL/GenBank/DDBJ whole genome shotgun (WGS) entry which is preliminary data.</text>
</comment>
<evidence type="ECO:0000256" key="1">
    <source>
        <dbReference type="SAM" id="Phobius"/>
    </source>
</evidence>
<feature type="transmembrane region" description="Helical" evidence="1">
    <location>
        <begin position="12"/>
        <end position="35"/>
    </location>
</feature>
<gene>
    <name evidence="2" type="ORF">BCAMP_07015</name>
</gene>
<organism evidence="2 3">
    <name type="scientific">Brochothrix campestris FSL F6-1037</name>
    <dbReference type="NCBI Taxonomy" id="1265861"/>
    <lineage>
        <taxon>Bacteria</taxon>
        <taxon>Bacillati</taxon>
        <taxon>Bacillota</taxon>
        <taxon>Bacilli</taxon>
        <taxon>Bacillales</taxon>
        <taxon>Listeriaceae</taxon>
        <taxon>Brochothrix</taxon>
    </lineage>
</organism>
<proteinExistence type="predicted"/>
<dbReference type="EMBL" id="AODH01000026">
    <property type="protein sequence ID" value="EUJ39554.1"/>
    <property type="molecule type" value="Genomic_DNA"/>
</dbReference>
<dbReference type="AlphaFoldDB" id="W7CJJ8"/>
<dbReference type="OrthoDB" id="2243021at2"/>
<dbReference type="Pfam" id="PF12459">
    <property type="entry name" value="DltX"/>
    <property type="match status" value="1"/>
</dbReference>
<reference evidence="2 3" key="1">
    <citation type="submission" date="2012-12" db="EMBL/GenBank/DDBJ databases">
        <title>Novel taxa of Listeriaceae from agricultural environments in the United States.</title>
        <authorList>
            <person name="den Bakker H.C."/>
            <person name="Allred A."/>
            <person name="Warchocki S."/>
            <person name="Wright E.M."/>
            <person name="Burrell A."/>
            <person name="Nightingale K.K."/>
            <person name="Kephart D."/>
            <person name="Wiedmann M."/>
        </authorList>
    </citation>
    <scope>NUCLEOTIDE SEQUENCE [LARGE SCALE GENOMIC DNA]</scope>
    <source>
        <strain evidence="2 3">FSL F6-1037</strain>
    </source>
</reference>
<keyword evidence="1" id="KW-0472">Membrane</keyword>
<keyword evidence="3" id="KW-1185">Reference proteome</keyword>
<dbReference type="Proteomes" id="UP000019243">
    <property type="component" value="Unassembled WGS sequence"/>
</dbReference>
<dbReference type="RefSeq" id="WP_084038628.1">
    <property type="nucleotide sequence ID" value="NZ_AODH01000026.1"/>
</dbReference>
<keyword evidence="1" id="KW-0812">Transmembrane</keyword>
<evidence type="ECO:0008006" key="4">
    <source>
        <dbReference type="Google" id="ProtNLM"/>
    </source>
</evidence>
<accession>W7CJJ8</accession>
<dbReference type="STRING" id="1265861.BCAMP_07015"/>
<keyword evidence="1" id="KW-1133">Transmembrane helix</keyword>
<evidence type="ECO:0000313" key="2">
    <source>
        <dbReference type="EMBL" id="EUJ39554.1"/>
    </source>
</evidence>
<evidence type="ECO:0000313" key="3">
    <source>
        <dbReference type="Proteomes" id="UP000019243"/>
    </source>
</evidence>
<dbReference type="InterPro" id="IPR021008">
    <property type="entry name" value="DltX"/>
</dbReference>
<protein>
    <recommendedName>
        <fullName evidence="4">D-Ala-teichoic acid biosynthesis protein</fullName>
    </recommendedName>
</protein>
<name>W7CJJ8_9LIST</name>